<comment type="caution">
    <text evidence="2">The sequence shown here is derived from an EMBL/GenBank/DDBJ whole genome shotgun (WGS) entry which is preliminary data.</text>
</comment>
<gene>
    <name evidence="2" type="ORF">EVOR1521_LOCUS3617</name>
</gene>
<feature type="compositionally biased region" description="Basic and acidic residues" evidence="1">
    <location>
        <begin position="1"/>
        <end position="10"/>
    </location>
</feature>
<feature type="region of interest" description="Disordered" evidence="1">
    <location>
        <begin position="33"/>
        <end position="96"/>
    </location>
</feature>
<dbReference type="EMBL" id="CAUJNA010000224">
    <property type="protein sequence ID" value="CAJ1373930.1"/>
    <property type="molecule type" value="Genomic_DNA"/>
</dbReference>
<keyword evidence="3" id="KW-1185">Reference proteome</keyword>
<evidence type="ECO:0000313" key="2">
    <source>
        <dbReference type="EMBL" id="CAJ1373930.1"/>
    </source>
</evidence>
<evidence type="ECO:0000256" key="1">
    <source>
        <dbReference type="SAM" id="MobiDB-lite"/>
    </source>
</evidence>
<feature type="compositionally biased region" description="Basic and acidic residues" evidence="1">
    <location>
        <begin position="33"/>
        <end position="43"/>
    </location>
</feature>
<name>A0AA36HSE3_9DINO</name>
<feature type="compositionally biased region" description="Polar residues" evidence="1">
    <location>
        <begin position="69"/>
        <end position="85"/>
    </location>
</feature>
<feature type="region of interest" description="Disordered" evidence="1">
    <location>
        <begin position="1"/>
        <end position="21"/>
    </location>
</feature>
<sequence length="145" mass="15995">MKPDMEDEASKSTNSAVSLDGLGPIKFLSKEHFQIGNPFEREPSSPPSQARKLRFGESSFISPAPSLTHAPSSTPTSPKAVSFSSVDEEGEEEEAKATEFMEAIAARRHRTRQKFSVACVRSQEAPPMQSIKLLGGRAWAWRLEF</sequence>
<organism evidence="2 3">
    <name type="scientific">Effrenium voratum</name>
    <dbReference type="NCBI Taxonomy" id="2562239"/>
    <lineage>
        <taxon>Eukaryota</taxon>
        <taxon>Sar</taxon>
        <taxon>Alveolata</taxon>
        <taxon>Dinophyceae</taxon>
        <taxon>Suessiales</taxon>
        <taxon>Symbiodiniaceae</taxon>
        <taxon>Effrenium</taxon>
    </lineage>
</organism>
<dbReference type="Proteomes" id="UP001178507">
    <property type="component" value="Unassembled WGS sequence"/>
</dbReference>
<reference evidence="2" key="1">
    <citation type="submission" date="2023-08" db="EMBL/GenBank/DDBJ databases">
        <authorList>
            <person name="Chen Y."/>
            <person name="Shah S."/>
            <person name="Dougan E. K."/>
            <person name="Thang M."/>
            <person name="Chan C."/>
        </authorList>
    </citation>
    <scope>NUCLEOTIDE SEQUENCE</scope>
</reference>
<protein>
    <submittedName>
        <fullName evidence="2">Uncharacterized protein</fullName>
    </submittedName>
</protein>
<proteinExistence type="predicted"/>
<dbReference type="AlphaFoldDB" id="A0AA36HSE3"/>
<accession>A0AA36HSE3</accession>
<evidence type="ECO:0000313" key="3">
    <source>
        <dbReference type="Proteomes" id="UP001178507"/>
    </source>
</evidence>